<dbReference type="EMBL" id="VFOK01000001">
    <property type="protein sequence ID" value="TQL34503.1"/>
    <property type="molecule type" value="Genomic_DNA"/>
</dbReference>
<comment type="caution">
    <text evidence="7">The sequence shown here is derived from an EMBL/GenBank/DDBJ whole genome shotgun (WGS) entry which is preliminary data.</text>
</comment>
<sequence length="463" mass="49213">MTDRATAPHPLSERTTHTVPRNPLPALHIRPDHGWLNDPNGMVHHGGRWHVFFQHNPQRPVHERIAWGHVSSADLVGWDPHPVAFAPEPGGPDRAGCWSGVFLPWLDRPAMAYSGVVDDTHASTVVVREALDDDLDTWTPPYVVATTPPDVTQMRDPFCFERAGRRFALLGARVGHATPAVLLFSCDDPRDWRYEGVWLTGENPVAATLPESDFWECPQLVELGGRSVLVLSLQLEGRLSTVGLLVGDLTDAASGDGLPRFEPAAAGLLDEGPSCYAPQVALDPDGPWLHGWVLDVGRPDAPAPAVSGCLTLPRRLHLVGDAVVSRVDDRLRAYVGGQPSTPVTGAQLAAGVDLPLVARVTGAGTDPTTTLTLRGAERDVEIHVGATGFEVWVDADVVEVYRETLPPVTVRQPGTAGWRLRATGASGLGASACVSDATITEVVPPTPAAPAATPGAAGAARGR</sequence>
<dbReference type="InterPro" id="IPR023296">
    <property type="entry name" value="Glyco_hydro_beta-prop_sf"/>
</dbReference>
<dbReference type="InterPro" id="IPR001362">
    <property type="entry name" value="Glyco_hydro_32"/>
</dbReference>
<comment type="similarity">
    <text evidence="1">Belongs to the glycosyl hydrolase 32 family.</text>
</comment>
<organism evidence="7 8">
    <name type="scientific">Barrientosiimonas humi</name>
    <dbReference type="NCBI Taxonomy" id="999931"/>
    <lineage>
        <taxon>Bacteria</taxon>
        <taxon>Bacillati</taxon>
        <taxon>Actinomycetota</taxon>
        <taxon>Actinomycetes</taxon>
        <taxon>Micrococcales</taxon>
        <taxon>Dermacoccaceae</taxon>
        <taxon>Barrientosiimonas</taxon>
    </lineage>
</organism>
<dbReference type="EC" id="3.2.1.26" evidence="2"/>
<dbReference type="PANTHER" id="PTHR43101">
    <property type="entry name" value="BETA-FRUCTOSIDASE"/>
    <property type="match status" value="1"/>
</dbReference>
<dbReference type="PROSITE" id="PS00609">
    <property type="entry name" value="GLYCOSYL_HYDROL_F32"/>
    <property type="match status" value="1"/>
</dbReference>
<dbReference type="SMART" id="SM00640">
    <property type="entry name" value="Glyco_32"/>
    <property type="match status" value="1"/>
</dbReference>
<keyword evidence="4" id="KW-0326">Glycosidase</keyword>
<accession>A0A542XFA3</accession>
<evidence type="ECO:0000256" key="4">
    <source>
        <dbReference type="ARBA" id="ARBA00023295"/>
    </source>
</evidence>
<dbReference type="SUPFAM" id="SSF75005">
    <property type="entry name" value="Arabinanase/levansucrase/invertase"/>
    <property type="match status" value="1"/>
</dbReference>
<dbReference type="InterPro" id="IPR051214">
    <property type="entry name" value="GH32_Enzymes"/>
</dbReference>
<dbReference type="CDD" id="cd08996">
    <property type="entry name" value="GH32_FFase"/>
    <property type="match status" value="1"/>
</dbReference>
<feature type="region of interest" description="Disordered" evidence="5">
    <location>
        <begin position="1"/>
        <end position="24"/>
    </location>
</feature>
<dbReference type="GO" id="GO:0004564">
    <property type="term" value="F:beta-fructofuranosidase activity"/>
    <property type="evidence" value="ECO:0007669"/>
    <property type="project" value="UniProtKB-EC"/>
</dbReference>
<evidence type="ECO:0000256" key="5">
    <source>
        <dbReference type="SAM" id="MobiDB-lite"/>
    </source>
</evidence>
<dbReference type="AlphaFoldDB" id="A0A542XFA3"/>
<dbReference type="Pfam" id="PF00251">
    <property type="entry name" value="Glyco_hydro_32N"/>
    <property type="match status" value="1"/>
</dbReference>
<evidence type="ECO:0000313" key="8">
    <source>
        <dbReference type="Proteomes" id="UP000318336"/>
    </source>
</evidence>
<dbReference type="Gene3D" id="2.115.10.20">
    <property type="entry name" value="Glycosyl hydrolase domain, family 43"/>
    <property type="match status" value="1"/>
</dbReference>
<evidence type="ECO:0000256" key="1">
    <source>
        <dbReference type="ARBA" id="ARBA00009902"/>
    </source>
</evidence>
<evidence type="ECO:0000256" key="3">
    <source>
        <dbReference type="ARBA" id="ARBA00022801"/>
    </source>
</evidence>
<name>A0A542XFA3_9MICO</name>
<dbReference type="PANTHER" id="PTHR43101:SF1">
    <property type="entry name" value="BETA-FRUCTOSIDASE"/>
    <property type="match status" value="1"/>
</dbReference>
<proteinExistence type="inferred from homology"/>
<dbReference type="InterPro" id="IPR013148">
    <property type="entry name" value="Glyco_hydro_32_N"/>
</dbReference>
<gene>
    <name evidence="7" type="ORF">FB554_2678</name>
</gene>
<dbReference type="InterPro" id="IPR018053">
    <property type="entry name" value="Glyco_hydro_32_AS"/>
</dbReference>
<keyword evidence="8" id="KW-1185">Reference proteome</keyword>
<evidence type="ECO:0000313" key="7">
    <source>
        <dbReference type="EMBL" id="TQL34503.1"/>
    </source>
</evidence>
<keyword evidence="3" id="KW-0378">Hydrolase</keyword>
<evidence type="ECO:0000259" key="6">
    <source>
        <dbReference type="Pfam" id="PF00251"/>
    </source>
</evidence>
<dbReference type="GO" id="GO:0005975">
    <property type="term" value="P:carbohydrate metabolic process"/>
    <property type="evidence" value="ECO:0007669"/>
    <property type="project" value="InterPro"/>
</dbReference>
<dbReference type="Proteomes" id="UP000318336">
    <property type="component" value="Unassembled WGS sequence"/>
</dbReference>
<reference evidence="7 8" key="1">
    <citation type="submission" date="2019-06" db="EMBL/GenBank/DDBJ databases">
        <title>Sequencing the genomes of 1000 actinobacteria strains.</title>
        <authorList>
            <person name="Klenk H.-P."/>
        </authorList>
    </citation>
    <scope>NUCLEOTIDE SEQUENCE [LARGE SCALE GENOMIC DNA]</scope>
    <source>
        <strain evidence="7 8">DSM 24617</strain>
    </source>
</reference>
<protein>
    <recommendedName>
        <fullName evidence="2">beta-fructofuranosidase</fullName>
        <ecNumber evidence="2">3.2.1.26</ecNumber>
    </recommendedName>
</protein>
<evidence type="ECO:0000256" key="2">
    <source>
        <dbReference type="ARBA" id="ARBA00012758"/>
    </source>
</evidence>
<feature type="domain" description="Glycosyl hydrolase family 32 N-terminal" evidence="6">
    <location>
        <begin position="28"/>
        <end position="319"/>
    </location>
</feature>